<dbReference type="PANTHER" id="PTHR10670:SF0">
    <property type="entry name" value="DNA POLYMERASE EPSILON CATALYTIC SUBUNIT A"/>
    <property type="match status" value="1"/>
</dbReference>
<comment type="cofactor">
    <cofactor evidence="1">
        <name>[4Fe-4S] cluster</name>
        <dbReference type="ChEBI" id="CHEBI:49883"/>
    </cofactor>
</comment>
<dbReference type="GO" id="GO:0006287">
    <property type="term" value="P:base-excision repair, gap-filling"/>
    <property type="evidence" value="ECO:0007669"/>
    <property type="project" value="TreeGrafter"/>
</dbReference>
<dbReference type="GO" id="GO:0045004">
    <property type="term" value="P:DNA replication proofreading"/>
    <property type="evidence" value="ECO:0007669"/>
    <property type="project" value="TreeGrafter"/>
</dbReference>
<gene>
    <name evidence="2" type="ORF">DPMN_079686</name>
</gene>
<comment type="function">
    <text evidence="1">DNA polymerase II participates in chromosomal DNA replication.</text>
</comment>
<keyword evidence="1" id="KW-0411">Iron-sulfur</keyword>
<dbReference type="EC" id="2.7.7.7" evidence="1"/>
<keyword evidence="1" id="KW-0235">DNA replication</keyword>
<dbReference type="GO" id="GO:0008270">
    <property type="term" value="F:zinc ion binding"/>
    <property type="evidence" value="ECO:0007669"/>
    <property type="project" value="UniProtKB-KW"/>
</dbReference>
<keyword evidence="3" id="KW-1185">Reference proteome</keyword>
<dbReference type="AlphaFoldDB" id="A0A9D4BT71"/>
<dbReference type="GO" id="GO:0008622">
    <property type="term" value="C:epsilon DNA polymerase complex"/>
    <property type="evidence" value="ECO:0007669"/>
    <property type="project" value="InterPro"/>
</dbReference>
<dbReference type="GO" id="GO:0008310">
    <property type="term" value="F:single-stranded DNA 3'-5' DNA exonuclease activity"/>
    <property type="evidence" value="ECO:0007669"/>
    <property type="project" value="TreeGrafter"/>
</dbReference>
<keyword evidence="1" id="KW-0548">Nucleotidyltransferase</keyword>
<comment type="catalytic activity">
    <reaction evidence="1">
        <text>DNA(n) + a 2'-deoxyribonucleoside 5'-triphosphate = DNA(n+1) + diphosphate</text>
        <dbReference type="Rhea" id="RHEA:22508"/>
        <dbReference type="Rhea" id="RHEA-COMP:17339"/>
        <dbReference type="Rhea" id="RHEA-COMP:17340"/>
        <dbReference type="ChEBI" id="CHEBI:33019"/>
        <dbReference type="ChEBI" id="CHEBI:61560"/>
        <dbReference type="ChEBI" id="CHEBI:173112"/>
        <dbReference type="EC" id="2.7.7.7"/>
    </reaction>
</comment>
<protein>
    <recommendedName>
        <fullName evidence="1">DNA polymerase epsilon catalytic subunit</fullName>
        <ecNumber evidence="1">2.7.7.7</ecNumber>
    </recommendedName>
</protein>
<keyword evidence="1" id="KW-0408">Iron</keyword>
<comment type="subcellular location">
    <subcellularLocation>
        <location evidence="1">Nucleus</location>
    </subcellularLocation>
</comment>
<evidence type="ECO:0000256" key="1">
    <source>
        <dbReference type="RuleBase" id="RU365029"/>
    </source>
</evidence>
<keyword evidence="1" id="KW-0539">Nucleus</keyword>
<dbReference type="EMBL" id="JAIWYP010000015">
    <property type="protein sequence ID" value="KAH3704627.1"/>
    <property type="molecule type" value="Genomic_DNA"/>
</dbReference>
<comment type="caution">
    <text evidence="2">The sequence shown here is derived from an EMBL/GenBank/DDBJ whole genome shotgun (WGS) entry which is preliminary data.</text>
</comment>
<keyword evidence="1" id="KW-0863">Zinc-finger</keyword>
<accession>A0A9D4BT71</accession>
<comment type="similarity">
    <text evidence="1">Belongs to the DNA polymerase type-B family.</text>
</comment>
<dbReference type="InterPro" id="IPR029703">
    <property type="entry name" value="POL2"/>
</dbReference>
<name>A0A9D4BT71_DREPO</name>
<reference evidence="2" key="2">
    <citation type="submission" date="2020-11" db="EMBL/GenBank/DDBJ databases">
        <authorList>
            <person name="McCartney M.A."/>
            <person name="Auch B."/>
            <person name="Kono T."/>
            <person name="Mallez S."/>
            <person name="Becker A."/>
            <person name="Gohl D.M."/>
            <person name="Silverstein K.A.T."/>
            <person name="Koren S."/>
            <person name="Bechman K.B."/>
            <person name="Herman A."/>
            <person name="Abrahante J.E."/>
            <person name="Garbe J."/>
        </authorList>
    </citation>
    <scope>NUCLEOTIDE SEQUENCE</scope>
    <source>
        <strain evidence="2">Duluth1</strain>
        <tissue evidence="2">Whole animal</tissue>
    </source>
</reference>
<keyword evidence="1" id="KW-0862">Zinc</keyword>
<keyword evidence="1" id="KW-0239">DNA-directed DNA polymerase</keyword>
<dbReference type="GO" id="GO:0003887">
    <property type="term" value="F:DNA-directed DNA polymerase activity"/>
    <property type="evidence" value="ECO:0007669"/>
    <property type="project" value="UniProtKB-KW"/>
</dbReference>
<proteinExistence type="inferred from homology"/>
<dbReference type="PANTHER" id="PTHR10670">
    <property type="entry name" value="DNA POLYMERASE EPSILON CATALYTIC SUBUNIT A"/>
    <property type="match status" value="1"/>
</dbReference>
<dbReference type="GO" id="GO:0000278">
    <property type="term" value="P:mitotic cell cycle"/>
    <property type="evidence" value="ECO:0007669"/>
    <property type="project" value="TreeGrafter"/>
</dbReference>
<evidence type="ECO:0000313" key="2">
    <source>
        <dbReference type="EMBL" id="KAH3704627.1"/>
    </source>
</evidence>
<reference evidence="2" key="1">
    <citation type="journal article" date="2019" name="bioRxiv">
        <title>The Genome of the Zebra Mussel, Dreissena polymorpha: A Resource for Invasive Species Research.</title>
        <authorList>
            <person name="McCartney M.A."/>
            <person name="Auch B."/>
            <person name="Kono T."/>
            <person name="Mallez S."/>
            <person name="Zhang Y."/>
            <person name="Obille A."/>
            <person name="Becker A."/>
            <person name="Abrahante J.E."/>
            <person name="Garbe J."/>
            <person name="Badalamenti J.P."/>
            <person name="Herman A."/>
            <person name="Mangelson H."/>
            <person name="Liachko I."/>
            <person name="Sullivan S."/>
            <person name="Sone E.D."/>
            <person name="Koren S."/>
            <person name="Silverstein K.A.T."/>
            <person name="Beckman K.B."/>
            <person name="Gohl D.M."/>
        </authorList>
    </citation>
    <scope>NUCLEOTIDE SEQUENCE</scope>
    <source>
        <strain evidence="2">Duluth1</strain>
        <tissue evidence="2">Whole animal</tissue>
    </source>
</reference>
<organism evidence="2 3">
    <name type="scientific">Dreissena polymorpha</name>
    <name type="common">Zebra mussel</name>
    <name type="synonym">Mytilus polymorpha</name>
    <dbReference type="NCBI Taxonomy" id="45954"/>
    <lineage>
        <taxon>Eukaryota</taxon>
        <taxon>Metazoa</taxon>
        <taxon>Spiralia</taxon>
        <taxon>Lophotrochozoa</taxon>
        <taxon>Mollusca</taxon>
        <taxon>Bivalvia</taxon>
        <taxon>Autobranchia</taxon>
        <taxon>Heteroconchia</taxon>
        <taxon>Euheterodonta</taxon>
        <taxon>Imparidentia</taxon>
        <taxon>Neoheterodontei</taxon>
        <taxon>Myida</taxon>
        <taxon>Dreissenoidea</taxon>
        <taxon>Dreissenidae</taxon>
        <taxon>Dreissena</taxon>
    </lineage>
</organism>
<keyword evidence="1" id="KW-0004">4Fe-4S</keyword>
<dbReference type="GO" id="GO:0006272">
    <property type="term" value="P:leading strand elongation"/>
    <property type="evidence" value="ECO:0007669"/>
    <property type="project" value="TreeGrafter"/>
</dbReference>
<dbReference type="GO" id="GO:0003677">
    <property type="term" value="F:DNA binding"/>
    <property type="evidence" value="ECO:0007669"/>
    <property type="project" value="UniProtKB-KW"/>
</dbReference>
<keyword evidence="1" id="KW-0479">Metal-binding</keyword>
<dbReference type="GO" id="GO:0051539">
    <property type="term" value="F:4 iron, 4 sulfur cluster binding"/>
    <property type="evidence" value="ECO:0007669"/>
    <property type="project" value="UniProtKB-KW"/>
</dbReference>
<evidence type="ECO:0000313" key="3">
    <source>
        <dbReference type="Proteomes" id="UP000828390"/>
    </source>
</evidence>
<keyword evidence="1" id="KW-0808">Transferase</keyword>
<dbReference type="GO" id="GO:0006297">
    <property type="term" value="P:nucleotide-excision repair, DNA gap filling"/>
    <property type="evidence" value="ECO:0007669"/>
    <property type="project" value="TreeGrafter"/>
</dbReference>
<sequence length="68" mass="7547">MILLSTCTEAVLTLYPYSRPLELDTDGIWCVLPATFPENYVLKTTNPKKPKVTISYPGAMLNVMVKVG</sequence>
<dbReference type="Proteomes" id="UP000828390">
    <property type="component" value="Unassembled WGS sequence"/>
</dbReference>
<keyword evidence="1" id="KW-0238">DNA-binding</keyword>